<dbReference type="EMBL" id="VJMH01006050">
    <property type="protein sequence ID" value="KAF0691631.1"/>
    <property type="molecule type" value="Genomic_DNA"/>
</dbReference>
<evidence type="ECO:0000313" key="3">
    <source>
        <dbReference type="EMBL" id="VFT93941.1"/>
    </source>
</evidence>
<proteinExistence type="predicted"/>
<dbReference type="AlphaFoldDB" id="A0A485L8V5"/>
<evidence type="ECO:0000313" key="2">
    <source>
        <dbReference type="EMBL" id="KAF0691631.1"/>
    </source>
</evidence>
<gene>
    <name evidence="3" type="primary">Aste57867_17184</name>
    <name evidence="2" type="ORF">As57867_017125</name>
    <name evidence="3" type="ORF">ASTE57867_17184</name>
</gene>
<dbReference type="EMBL" id="CAADRA010006071">
    <property type="protein sequence ID" value="VFT93941.1"/>
    <property type="molecule type" value="Genomic_DNA"/>
</dbReference>
<keyword evidence="4" id="KW-1185">Reference proteome</keyword>
<accession>A0A485L8V5</accession>
<feature type="region of interest" description="Disordered" evidence="1">
    <location>
        <begin position="216"/>
        <end position="241"/>
    </location>
</feature>
<protein>
    <submittedName>
        <fullName evidence="3">Aste57867_17184 protein</fullName>
    </submittedName>
</protein>
<dbReference type="Proteomes" id="UP000332933">
    <property type="component" value="Unassembled WGS sequence"/>
</dbReference>
<sequence>MQARAVRKKRNDAAGLKFCDVQWRFLRPATSVIAPPHDAATAFDAGFISRLQREHDVDADRGNNPRVLALLTGEAAQDDMLDSLMDELHALRQDRQHLPPLYDSVQHFISNCDPATPGTTTTSSISAVTHAKTVARKHTAKGRRRSSVHNPDDVAAAQASAKAAIQTALEQVQEDVAYVKPIESREDAPERPVTPNIVWRATDRVQVAMDIPSQLMPRSAPSKLRPHRPPASPSSSATSDKAKKVAYGAWYMPPQEWGRELKHGARRRSVDSLYDDDHAMEIRDQIPKLFIAREYREFILAKNAALPAYLDPSGEKTFDLTLDFFKHLVILHGGRDVVQDLSTYDVNHVHRHHPNANQYVKEATWFVSHAWSYKYLDVVDALTDFFDFEGLESDNIAVWFCMFNNNHHLVQEDTIVPFEYWVDSFQSAMKAIGMVVMVLSPWNNPTTLTRTWCAFEIYVAIKTEARFEVAMGKAQKVNAMATTSCSMATLAIRTYSWVTTPRPSVAHREKVAPVARALEGLSLQLALMHRWACISPANTRHTPRPPEGWSRAHDLWQRSGLRHGVI</sequence>
<organism evidence="3 4">
    <name type="scientific">Aphanomyces stellatus</name>
    <dbReference type="NCBI Taxonomy" id="120398"/>
    <lineage>
        <taxon>Eukaryota</taxon>
        <taxon>Sar</taxon>
        <taxon>Stramenopiles</taxon>
        <taxon>Oomycota</taxon>
        <taxon>Saprolegniomycetes</taxon>
        <taxon>Saprolegniales</taxon>
        <taxon>Verrucalvaceae</taxon>
        <taxon>Aphanomyces</taxon>
    </lineage>
</organism>
<name>A0A485L8V5_9STRA</name>
<evidence type="ECO:0000256" key="1">
    <source>
        <dbReference type="SAM" id="MobiDB-lite"/>
    </source>
</evidence>
<reference evidence="3 4" key="1">
    <citation type="submission" date="2019-03" db="EMBL/GenBank/DDBJ databases">
        <authorList>
            <person name="Gaulin E."/>
            <person name="Dumas B."/>
        </authorList>
    </citation>
    <scope>NUCLEOTIDE SEQUENCE [LARGE SCALE GENOMIC DNA]</scope>
    <source>
        <strain evidence="3">CBS 568.67</strain>
    </source>
</reference>
<reference evidence="2" key="2">
    <citation type="submission" date="2019-06" db="EMBL/GenBank/DDBJ databases">
        <title>Genomics analysis of Aphanomyces spp. identifies a new class of oomycete effector associated with host adaptation.</title>
        <authorList>
            <person name="Gaulin E."/>
        </authorList>
    </citation>
    <scope>NUCLEOTIDE SEQUENCE</scope>
    <source>
        <strain evidence="2">CBS 578.67</strain>
    </source>
</reference>
<evidence type="ECO:0000313" key="4">
    <source>
        <dbReference type="Proteomes" id="UP000332933"/>
    </source>
</evidence>
<dbReference type="OrthoDB" id="73882at2759"/>